<protein>
    <submittedName>
        <fullName evidence="1">Uncharacterized protein</fullName>
    </submittedName>
</protein>
<evidence type="ECO:0000313" key="2">
    <source>
        <dbReference type="Proteomes" id="UP000237347"/>
    </source>
</evidence>
<reference evidence="1 2" key="1">
    <citation type="journal article" date="2018" name="Sci. Data">
        <title>The draft genome sequence of cork oak.</title>
        <authorList>
            <person name="Ramos A.M."/>
            <person name="Usie A."/>
            <person name="Barbosa P."/>
            <person name="Barros P.M."/>
            <person name="Capote T."/>
            <person name="Chaves I."/>
            <person name="Simoes F."/>
            <person name="Abreu I."/>
            <person name="Carrasquinho I."/>
            <person name="Faro C."/>
            <person name="Guimaraes J.B."/>
            <person name="Mendonca D."/>
            <person name="Nobrega F."/>
            <person name="Rodrigues L."/>
            <person name="Saibo N.J.M."/>
            <person name="Varela M.C."/>
            <person name="Egas C."/>
            <person name="Matos J."/>
            <person name="Miguel C.M."/>
            <person name="Oliveira M.M."/>
            <person name="Ricardo C.P."/>
            <person name="Goncalves S."/>
        </authorList>
    </citation>
    <scope>NUCLEOTIDE SEQUENCE [LARGE SCALE GENOMIC DNA]</scope>
    <source>
        <strain evidence="2">cv. HL8</strain>
    </source>
</reference>
<gene>
    <name evidence="1" type="ORF">CFP56_015306</name>
</gene>
<sequence length="94" mass="10029">MSVFGSSHKAICADYFGDEFGLPLPLITKMENKAVPKAIEAADSAAIEALSDNKSGTNNSIKQLAKEPQGPQRVTLAFAPALDGLDCFETLVFR</sequence>
<accession>A0AAW0M4V9</accession>
<name>A0AAW0M4V9_QUESU</name>
<keyword evidence="2" id="KW-1185">Reference proteome</keyword>
<comment type="caution">
    <text evidence="1">The sequence shown here is derived from an EMBL/GenBank/DDBJ whole genome shotgun (WGS) entry which is preliminary data.</text>
</comment>
<dbReference type="Proteomes" id="UP000237347">
    <property type="component" value="Unassembled WGS sequence"/>
</dbReference>
<dbReference type="Gramene" id="rna-CFP56_08301">
    <property type="protein sequence ID" value="cds-POE59480.1"/>
    <property type="gene ID" value="gene-CFP56_08301"/>
</dbReference>
<dbReference type="EMBL" id="PKMF04000023">
    <property type="protein sequence ID" value="KAK7857923.1"/>
    <property type="molecule type" value="Genomic_DNA"/>
</dbReference>
<proteinExistence type="predicted"/>
<organism evidence="1 2">
    <name type="scientific">Quercus suber</name>
    <name type="common">Cork oak</name>
    <dbReference type="NCBI Taxonomy" id="58331"/>
    <lineage>
        <taxon>Eukaryota</taxon>
        <taxon>Viridiplantae</taxon>
        <taxon>Streptophyta</taxon>
        <taxon>Embryophyta</taxon>
        <taxon>Tracheophyta</taxon>
        <taxon>Spermatophyta</taxon>
        <taxon>Magnoliopsida</taxon>
        <taxon>eudicotyledons</taxon>
        <taxon>Gunneridae</taxon>
        <taxon>Pentapetalae</taxon>
        <taxon>rosids</taxon>
        <taxon>fabids</taxon>
        <taxon>Fagales</taxon>
        <taxon>Fagaceae</taxon>
        <taxon>Quercus</taxon>
    </lineage>
</organism>
<evidence type="ECO:0000313" key="1">
    <source>
        <dbReference type="EMBL" id="KAK7857923.1"/>
    </source>
</evidence>
<dbReference type="AlphaFoldDB" id="A0AAW0M4V9"/>